<dbReference type="EMBL" id="JADKMA010000099">
    <property type="protein sequence ID" value="MBO8193871.1"/>
    <property type="molecule type" value="Genomic_DNA"/>
</dbReference>
<organism evidence="2 3">
    <name type="scientific">Streptomyces oryzae</name>
    <dbReference type="NCBI Taxonomy" id="1434886"/>
    <lineage>
        <taxon>Bacteria</taxon>
        <taxon>Bacillati</taxon>
        <taxon>Actinomycetota</taxon>
        <taxon>Actinomycetes</taxon>
        <taxon>Kitasatosporales</taxon>
        <taxon>Streptomycetaceae</taxon>
        <taxon>Streptomyces</taxon>
    </lineage>
</organism>
<dbReference type="Proteomes" id="UP001519064">
    <property type="component" value="Unassembled WGS sequence"/>
</dbReference>
<keyword evidence="1" id="KW-0812">Transmembrane</keyword>
<keyword evidence="3" id="KW-1185">Reference proteome</keyword>
<proteinExistence type="predicted"/>
<reference evidence="2 3" key="1">
    <citation type="submission" date="2020-11" db="EMBL/GenBank/DDBJ databases">
        <title>Streptomyces spirodelae sp. nov., isolated from duckweed.</title>
        <authorList>
            <person name="Saimee Y."/>
            <person name="Duangmal K."/>
        </authorList>
    </citation>
    <scope>NUCLEOTIDE SEQUENCE [LARGE SCALE GENOMIC DNA]</scope>
    <source>
        <strain evidence="2 3">S16-07</strain>
    </source>
</reference>
<evidence type="ECO:0000313" key="2">
    <source>
        <dbReference type="EMBL" id="MBO8193871.1"/>
    </source>
</evidence>
<protein>
    <submittedName>
        <fullName evidence="2">Uncharacterized protein</fullName>
    </submittedName>
</protein>
<dbReference type="RefSeq" id="WP_209240984.1">
    <property type="nucleotide sequence ID" value="NZ_JADKMA010000099.1"/>
</dbReference>
<evidence type="ECO:0000256" key="1">
    <source>
        <dbReference type="SAM" id="Phobius"/>
    </source>
</evidence>
<accession>A0ABS3XEQ2</accession>
<evidence type="ECO:0000313" key="3">
    <source>
        <dbReference type="Proteomes" id="UP001519064"/>
    </source>
</evidence>
<comment type="caution">
    <text evidence="2">The sequence shown here is derived from an EMBL/GenBank/DDBJ whole genome shotgun (WGS) entry which is preliminary data.</text>
</comment>
<gene>
    <name evidence="2" type="ORF">ITI46_19705</name>
</gene>
<sequence length="105" mass="11483">MAFVLYLNGEDNRTMCDNRPVDVPWSRVVLTYGSLAAALAALFIVGRLWWRRRGLPVRSRGSLAMLIVTGLLVAMAGLTVVSTHQLLDGAERSRQPNSLVLCTGV</sequence>
<keyword evidence="1" id="KW-0472">Membrane</keyword>
<keyword evidence="1" id="KW-1133">Transmembrane helix</keyword>
<feature type="transmembrane region" description="Helical" evidence="1">
    <location>
        <begin position="62"/>
        <end position="81"/>
    </location>
</feature>
<name>A0ABS3XEQ2_9ACTN</name>
<feature type="transmembrane region" description="Helical" evidence="1">
    <location>
        <begin position="29"/>
        <end position="50"/>
    </location>
</feature>